<evidence type="ECO:0000313" key="3">
    <source>
        <dbReference type="Proteomes" id="UP000789901"/>
    </source>
</evidence>
<name>A0ABN7WT87_GIGMA</name>
<feature type="compositionally biased region" description="Basic and acidic residues" evidence="1">
    <location>
        <begin position="7"/>
        <end position="16"/>
    </location>
</feature>
<sequence>GSSKAYKKLEDKDQGHDQSINNSAMNIRRVDTRRNDCKGSKCGSKATIRVSLIVNTISMKYMKEKRLISNQGDKIAKFVILEHTTFDKNVLNKDCVNVRCIKSELMKSGDVDYLKKMNRIVNDENSISYSQKADHGDAIEKLEICNCDIGHDE</sequence>
<gene>
    <name evidence="2" type="ORF">GMARGA_LOCUS34144</name>
</gene>
<feature type="region of interest" description="Disordered" evidence="1">
    <location>
        <begin position="1"/>
        <end position="23"/>
    </location>
</feature>
<proteinExistence type="predicted"/>
<protein>
    <submittedName>
        <fullName evidence="2">24684_t:CDS:1</fullName>
    </submittedName>
</protein>
<dbReference type="EMBL" id="CAJVQB010058951">
    <property type="protein sequence ID" value="CAG8838785.1"/>
    <property type="molecule type" value="Genomic_DNA"/>
</dbReference>
<keyword evidence="3" id="KW-1185">Reference proteome</keyword>
<comment type="caution">
    <text evidence="2">The sequence shown here is derived from an EMBL/GenBank/DDBJ whole genome shotgun (WGS) entry which is preliminary data.</text>
</comment>
<organism evidence="2 3">
    <name type="scientific">Gigaspora margarita</name>
    <dbReference type="NCBI Taxonomy" id="4874"/>
    <lineage>
        <taxon>Eukaryota</taxon>
        <taxon>Fungi</taxon>
        <taxon>Fungi incertae sedis</taxon>
        <taxon>Mucoromycota</taxon>
        <taxon>Glomeromycotina</taxon>
        <taxon>Glomeromycetes</taxon>
        <taxon>Diversisporales</taxon>
        <taxon>Gigasporaceae</taxon>
        <taxon>Gigaspora</taxon>
    </lineage>
</organism>
<feature type="non-terminal residue" evidence="2">
    <location>
        <position position="153"/>
    </location>
</feature>
<reference evidence="2 3" key="1">
    <citation type="submission" date="2021-06" db="EMBL/GenBank/DDBJ databases">
        <authorList>
            <person name="Kallberg Y."/>
            <person name="Tangrot J."/>
            <person name="Rosling A."/>
        </authorList>
    </citation>
    <scope>NUCLEOTIDE SEQUENCE [LARGE SCALE GENOMIC DNA]</scope>
    <source>
        <strain evidence="2 3">120-4 pot B 10/14</strain>
    </source>
</reference>
<feature type="non-terminal residue" evidence="2">
    <location>
        <position position="1"/>
    </location>
</feature>
<dbReference type="Proteomes" id="UP000789901">
    <property type="component" value="Unassembled WGS sequence"/>
</dbReference>
<evidence type="ECO:0000313" key="2">
    <source>
        <dbReference type="EMBL" id="CAG8838785.1"/>
    </source>
</evidence>
<accession>A0ABN7WT87</accession>
<evidence type="ECO:0000256" key="1">
    <source>
        <dbReference type="SAM" id="MobiDB-lite"/>
    </source>
</evidence>